<gene>
    <name evidence="1" type="ORF">HMPREF1051_1411</name>
</gene>
<evidence type="ECO:0000313" key="2">
    <source>
        <dbReference type="Proteomes" id="UP000004473"/>
    </source>
</evidence>
<accession>I2NNG7</accession>
<name>I2NNG7_NEISI</name>
<dbReference type="EMBL" id="AJMT01000136">
    <property type="protein sequence ID" value="EIG27378.1"/>
    <property type="molecule type" value="Genomic_DNA"/>
</dbReference>
<sequence length="48" mass="5283">MVWVVCLLLDRDGVGLGMGEGMRSSENWAIGFQTTFCVYTSCSPQCSF</sequence>
<dbReference type="Proteomes" id="UP000004473">
    <property type="component" value="Unassembled WGS sequence"/>
</dbReference>
<reference evidence="1 2" key="1">
    <citation type="submission" date="2012-04" db="EMBL/GenBank/DDBJ databases">
        <authorList>
            <person name="Harkins D.M."/>
            <person name="Madupu R."/>
            <person name="Durkin A.S."/>
            <person name="Torralba M."/>
            <person name="Methe B."/>
            <person name="Sutton G.G."/>
            <person name="Nelson K.E."/>
        </authorList>
    </citation>
    <scope>NUCLEOTIDE SEQUENCE [LARGE SCALE GENOMIC DNA]</scope>
    <source>
        <strain evidence="1 2">VK64</strain>
    </source>
</reference>
<protein>
    <submittedName>
        <fullName evidence="1">Uncharacterized protein</fullName>
    </submittedName>
</protein>
<proteinExistence type="predicted"/>
<evidence type="ECO:0000313" key="1">
    <source>
        <dbReference type="EMBL" id="EIG27378.1"/>
    </source>
</evidence>
<organism evidence="1 2">
    <name type="scientific">Neisseria sicca VK64</name>
    <dbReference type="NCBI Taxonomy" id="1095748"/>
    <lineage>
        <taxon>Bacteria</taxon>
        <taxon>Pseudomonadati</taxon>
        <taxon>Pseudomonadota</taxon>
        <taxon>Betaproteobacteria</taxon>
        <taxon>Neisseriales</taxon>
        <taxon>Neisseriaceae</taxon>
        <taxon>Neisseria</taxon>
    </lineage>
</organism>
<dbReference type="AlphaFoldDB" id="I2NNG7"/>
<comment type="caution">
    <text evidence="1">The sequence shown here is derived from an EMBL/GenBank/DDBJ whole genome shotgun (WGS) entry which is preliminary data.</text>
</comment>
<dbReference type="PATRIC" id="fig|1095748.3.peg.1768"/>